<dbReference type="Proteomes" id="UP000237105">
    <property type="component" value="Unassembled WGS sequence"/>
</dbReference>
<keyword evidence="2" id="KW-1185">Reference proteome</keyword>
<accession>A0A2P5CP11</accession>
<organism evidence="1 2">
    <name type="scientific">Parasponia andersonii</name>
    <name type="common">Sponia andersonii</name>
    <dbReference type="NCBI Taxonomy" id="3476"/>
    <lineage>
        <taxon>Eukaryota</taxon>
        <taxon>Viridiplantae</taxon>
        <taxon>Streptophyta</taxon>
        <taxon>Embryophyta</taxon>
        <taxon>Tracheophyta</taxon>
        <taxon>Spermatophyta</taxon>
        <taxon>Magnoliopsida</taxon>
        <taxon>eudicotyledons</taxon>
        <taxon>Gunneridae</taxon>
        <taxon>Pentapetalae</taxon>
        <taxon>rosids</taxon>
        <taxon>fabids</taxon>
        <taxon>Rosales</taxon>
        <taxon>Cannabaceae</taxon>
        <taxon>Parasponia</taxon>
    </lineage>
</organism>
<evidence type="ECO:0000313" key="1">
    <source>
        <dbReference type="EMBL" id="PON62755.1"/>
    </source>
</evidence>
<sequence>MAPNELTSNSLGGSSFLLSDPDALLGHELHRLSELITGQRHQVIGTCQLARGRNLMTHHGEATLLIPAEPIQSRGVKLAPKARGLSEARVESIPDPGRVRPSLILTSTARDQEPRESSTKKIIRSSALLETQTGHLIQSWVGVRVGQTILVEWPLVKVSPLLGSSHRGRRKAGHDDAREITVTTARDFLSKS</sequence>
<gene>
    <name evidence="1" type="ORF">PanWU01x14_136670</name>
</gene>
<reference evidence="2" key="1">
    <citation type="submission" date="2016-06" db="EMBL/GenBank/DDBJ databases">
        <title>Parallel loss of symbiosis genes in relatives of nitrogen-fixing non-legume Parasponia.</title>
        <authorList>
            <person name="Van Velzen R."/>
            <person name="Holmer R."/>
            <person name="Bu F."/>
            <person name="Rutten L."/>
            <person name="Van Zeijl A."/>
            <person name="Liu W."/>
            <person name="Santuari L."/>
            <person name="Cao Q."/>
            <person name="Sharma T."/>
            <person name="Shen D."/>
            <person name="Roswanjaya Y."/>
            <person name="Wardhani T."/>
            <person name="Kalhor M.S."/>
            <person name="Jansen J."/>
            <person name="Van den Hoogen J."/>
            <person name="Gungor B."/>
            <person name="Hartog M."/>
            <person name="Hontelez J."/>
            <person name="Verver J."/>
            <person name="Yang W.-C."/>
            <person name="Schijlen E."/>
            <person name="Repin R."/>
            <person name="Schilthuizen M."/>
            <person name="Schranz E."/>
            <person name="Heidstra R."/>
            <person name="Miyata K."/>
            <person name="Fedorova E."/>
            <person name="Kohlen W."/>
            <person name="Bisseling T."/>
            <person name="Smit S."/>
            <person name="Geurts R."/>
        </authorList>
    </citation>
    <scope>NUCLEOTIDE SEQUENCE [LARGE SCALE GENOMIC DNA]</scope>
    <source>
        <strain evidence="2">cv. WU1-14</strain>
    </source>
</reference>
<dbReference type="EMBL" id="JXTB01000110">
    <property type="protein sequence ID" value="PON62755.1"/>
    <property type="molecule type" value="Genomic_DNA"/>
</dbReference>
<dbReference type="AlphaFoldDB" id="A0A2P5CP11"/>
<proteinExistence type="predicted"/>
<protein>
    <submittedName>
        <fullName evidence="1">Uncharacterized protein</fullName>
    </submittedName>
</protein>
<evidence type="ECO:0000313" key="2">
    <source>
        <dbReference type="Proteomes" id="UP000237105"/>
    </source>
</evidence>
<name>A0A2P5CP11_PARAD</name>
<comment type="caution">
    <text evidence="1">The sequence shown here is derived from an EMBL/GenBank/DDBJ whole genome shotgun (WGS) entry which is preliminary data.</text>
</comment>